<dbReference type="EMBL" id="RCMK01000263">
    <property type="protein sequence ID" value="KAG2940111.1"/>
    <property type="molecule type" value="Genomic_DNA"/>
</dbReference>
<gene>
    <name evidence="3" type="ORF">PC110_g13282</name>
    <name evidence="2" type="ORF">PC117_g10672</name>
</gene>
<dbReference type="EMBL" id="MJFZ01000375">
    <property type="protein sequence ID" value="RAW30350.1"/>
    <property type="molecule type" value="Genomic_DNA"/>
</dbReference>
<proteinExistence type="predicted"/>
<sequence>MSRWDPISSRTLKKFMAKVELLVEEAIGSQMPGRIGLVFDGWTSGTTYCVAVYAVYIVDGIIYYPLLALSPLVEESDLGANSHIDVLDENLETSQNSRSCIQFIVGDNCSTNQALATRLGVSLVGCASHRYNLAVQRFLREHEGLLEDVNALMGATVDKEERRAPSPTHGAGGGKARHDAVVLHVQDVEAIPRDQGSSQASGTQLRCTTLPRTTNKQPLREAFLAGQDGAHPAPKRTAANSL</sequence>
<reference evidence="2" key="2">
    <citation type="submission" date="2018-10" db="EMBL/GenBank/DDBJ databases">
        <title>Effector identification in a new, highly contiguous assembly of the strawberry crown rot pathogen Phytophthora cactorum.</title>
        <authorList>
            <person name="Armitage A.D."/>
            <person name="Nellist C.F."/>
            <person name="Bates H."/>
            <person name="Vickerstaff R.J."/>
            <person name="Harrison R.J."/>
        </authorList>
    </citation>
    <scope>NUCLEOTIDE SEQUENCE</scope>
    <source>
        <strain evidence="2">4040</strain>
    </source>
</reference>
<accession>A0A329S1F2</accession>
<protein>
    <submittedName>
        <fullName evidence="3">Uncharacterized protein</fullName>
    </submittedName>
</protein>
<dbReference type="InterPro" id="IPR012337">
    <property type="entry name" value="RNaseH-like_sf"/>
</dbReference>
<evidence type="ECO:0000256" key="1">
    <source>
        <dbReference type="SAM" id="MobiDB-lite"/>
    </source>
</evidence>
<name>A0A329S1F2_9STRA</name>
<dbReference type="SUPFAM" id="SSF53098">
    <property type="entry name" value="Ribonuclease H-like"/>
    <property type="match status" value="1"/>
</dbReference>
<dbReference type="Proteomes" id="UP000736787">
    <property type="component" value="Unassembled WGS sequence"/>
</dbReference>
<feature type="region of interest" description="Disordered" evidence="1">
    <location>
        <begin position="157"/>
        <end position="176"/>
    </location>
</feature>
<keyword evidence="4" id="KW-1185">Reference proteome</keyword>
<evidence type="ECO:0000313" key="4">
    <source>
        <dbReference type="Proteomes" id="UP000251314"/>
    </source>
</evidence>
<dbReference type="Proteomes" id="UP000251314">
    <property type="component" value="Unassembled WGS sequence"/>
</dbReference>
<feature type="compositionally biased region" description="Polar residues" evidence="1">
    <location>
        <begin position="195"/>
        <end position="217"/>
    </location>
</feature>
<evidence type="ECO:0000313" key="2">
    <source>
        <dbReference type="EMBL" id="KAG2940111.1"/>
    </source>
</evidence>
<dbReference type="VEuPathDB" id="FungiDB:PC110_g13282"/>
<dbReference type="PANTHER" id="PTHR40866:SF1">
    <property type="entry name" value="BED-TYPE DOMAIN-CONTAINING PROTEIN"/>
    <property type="match status" value="1"/>
</dbReference>
<reference evidence="3 4" key="1">
    <citation type="submission" date="2018-01" db="EMBL/GenBank/DDBJ databases">
        <title>Draft genome of the strawberry crown rot pathogen Phytophthora cactorum.</title>
        <authorList>
            <person name="Armitage A.D."/>
            <person name="Lysoe E."/>
            <person name="Nellist C.F."/>
            <person name="Harrison R.J."/>
            <person name="Brurberg M.B."/>
        </authorList>
    </citation>
    <scope>NUCLEOTIDE SEQUENCE [LARGE SCALE GENOMIC DNA]</scope>
    <source>
        <strain evidence="3 4">10300</strain>
    </source>
</reference>
<evidence type="ECO:0000313" key="3">
    <source>
        <dbReference type="EMBL" id="RAW30350.1"/>
    </source>
</evidence>
<dbReference type="OrthoDB" id="125057at2759"/>
<organism evidence="3 4">
    <name type="scientific">Phytophthora cactorum</name>
    <dbReference type="NCBI Taxonomy" id="29920"/>
    <lineage>
        <taxon>Eukaryota</taxon>
        <taxon>Sar</taxon>
        <taxon>Stramenopiles</taxon>
        <taxon>Oomycota</taxon>
        <taxon>Peronosporomycetes</taxon>
        <taxon>Peronosporales</taxon>
        <taxon>Peronosporaceae</taxon>
        <taxon>Phytophthora</taxon>
    </lineage>
</organism>
<dbReference type="PANTHER" id="PTHR40866">
    <property type="entry name" value="BED-TYPE DOMAIN-CONTAINING PROTEIN"/>
    <property type="match status" value="1"/>
</dbReference>
<comment type="caution">
    <text evidence="3">The sequence shown here is derived from an EMBL/GenBank/DDBJ whole genome shotgun (WGS) entry which is preliminary data.</text>
</comment>
<feature type="region of interest" description="Disordered" evidence="1">
    <location>
        <begin position="191"/>
        <end position="242"/>
    </location>
</feature>
<dbReference type="AlphaFoldDB" id="A0A329S1F2"/>